<organism evidence="4 5">
    <name type="scientific">Alkalibacterium putridalgicola</name>
    <dbReference type="NCBI Taxonomy" id="426703"/>
    <lineage>
        <taxon>Bacteria</taxon>
        <taxon>Bacillati</taxon>
        <taxon>Bacillota</taxon>
        <taxon>Bacilli</taxon>
        <taxon>Lactobacillales</taxon>
        <taxon>Carnobacteriaceae</taxon>
        <taxon>Alkalibacterium</taxon>
    </lineage>
</organism>
<evidence type="ECO:0000313" key="6">
    <source>
        <dbReference type="Proteomes" id="UP000321425"/>
    </source>
</evidence>
<keyword evidence="1" id="KW-0732">Signal</keyword>
<evidence type="ECO:0000256" key="2">
    <source>
        <dbReference type="SAM" id="MobiDB-lite"/>
    </source>
</evidence>
<evidence type="ECO:0000313" key="5">
    <source>
        <dbReference type="Proteomes" id="UP000198548"/>
    </source>
</evidence>
<proteinExistence type="predicted"/>
<evidence type="ECO:0000313" key="3">
    <source>
        <dbReference type="EMBL" id="GEK89182.1"/>
    </source>
</evidence>
<evidence type="ECO:0008006" key="7">
    <source>
        <dbReference type="Google" id="ProtNLM"/>
    </source>
</evidence>
<keyword evidence="6" id="KW-1185">Reference proteome</keyword>
<feature type="compositionally biased region" description="Acidic residues" evidence="2">
    <location>
        <begin position="32"/>
        <end position="63"/>
    </location>
</feature>
<dbReference type="EMBL" id="FOBL01000009">
    <property type="protein sequence ID" value="SEL74634.1"/>
    <property type="molecule type" value="Genomic_DNA"/>
</dbReference>
<dbReference type="STRING" id="426703.SAMN04488100_10928"/>
<dbReference type="AlphaFoldDB" id="A0A1H7SRW1"/>
<reference evidence="3 6" key="2">
    <citation type="submission" date="2019-07" db="EMBL/GenBank/DDBJ databases">
        <title>Whole genome shotgun sequence of Alkalibacterium putridalgicola NBRC 103243.</title>
        <authorList>
            <person name="Hosoyama A."/>
            <person name="Uohara A."/>
            <person name="Ohji S."/>
            <person name="Ichikawa N."/>
        </authorList>
    </citation>
    <scope>NUCLEOTIDE SEQUENCE [LARGE SCALE GENOMIC DNA]</scope>
    <source>
        <strain evidence="3 6">NBRC 103243</strain>
    </source>
</reference>
<dbReference type="EMBL" id="BJUX01000011">
    <property type="protein sequence ID" value="GEK89182.1"/>
    <property type="molecule type" value="Genomic_DNA"/>
</dbReference>
<protein>
    <recommendedName>
        <fullName evidence="7">DUF4352 domain-containing protein</fullName>
    </recommendedName>
</protein>
<evidence type="ECO:0000313" key="4">
    <source>
        <dbReference type="EMBL" id="SEL74634.1"/>
    </source>
</evidence>
<dbReference type="RefSeq" id="WP_091487524.1">
    <property type="nucleotide sequence ID" value="NZ_BJUX01000011.1"/>
</dbReference>
<dbReference type="PROSITE" id="PS51257">
    <property type="entry name" value="PROKAR_LIPOPROTEIN"/>
    <property type="match status" value="1"/>
</dbReference>
<reference evidence="4 5" key="1">
    <citation type="submission" date="2016-10" db="EMBL/GenBank/DDBJ databases">
        <authorList>
            <person name="de Groot N.N."/>
        </authorList>
    </citation>
    <scope>NUCLEOTIDE SEQUENCE [LARGE SCALE GENOMIC DNA]</scope>
    <source>
        <strain evidence="4 5">DSM 19182</strain>
    </source>
</reference>
<feature type="region of interest" description="Disordered" evidence="2">
    <location>
        <begin position="21"/>
        <end position="71"/>
    </location>
</feature>
<evidence type="ECO:0000256" key="1">
    <source>
        <dbReference type="ARBA" id="ARBA00022729"/>
    </source>
</evidence>
<dbReference type="Gene3D" id="2.60.40.1240">
    <property type="match status" value="1"/>
</dbReference>
<dbReference type="InterPro" id="IPR029050">
    <property type="entry name" value="Immunoprotect_excell_Ig-like"/>
</dbReference>
<dbReference type="OrthoDB" id="1756107at2"/>
<dbReference type="Proteomes" id="UP000198548">
    <property type="component" value="Unassembled WGS sequence"/>
</dbReference>
<gene>
    <name evidence="3" type="ORF">APU01nite_12210</name>
    <name evidence="4" type="ORF">SAMN04488100_10928</name>
</gene>
<dbReference type="Proteomes" id="UP000321425">
    <property type="component" value="Unassembled WGS sequence"/>
</dbReference>
<name>A0A1H7SRW1_9LACT</name>
<sequence>MNWKKVLMLSSVSLLMGACSSRETQDSSPVDEVVEDVAEDTESAIDTEEVDAEEVVEEEDTESADNVGKRSNPIPLGQSVVYTETYYGDDFETEYEAVYEMTITDVIRGEEAFTILQEENQFNEPAPEGMEWAIITIKGMLHEGDEDVPYSVSPWFSIIDSSGSEVTQDDYASLNGNEYGYVDLFPGGETEGRITMYMPVEDESLLVLDDVFGTGIFFSLSE</sequence>
<accession>A0A1H7SRW1</accession>